<sequence length="224" mass="25170">MFTITSLLVRARNSVISTCSHDSSLNDHQRSPTPPYEIPEEVIEVEEFEPAVVTHSNSSTSDSSHELPYEPPFILHFPPPPSYPPPPIPPNTPRRVRFSFDPPETPPLAEPEASLESSPQLFHHPLNLFSIRDVIESDESGVEAESAYGDSFDSSSDAEEIYVTAPGTPDSGSFMENVTKEVAMEKYNILLKELSFACLYCFKTIFVFAMRHFFLCFVFPRHLS</sequence>
<proteinExistence type="predicted"/>
<accession>A0AC35G2Z1</accession>
<name>A0AC35G2Z1_9BILA</name>
<dbReference type="Proteomes" id="UP000887580">
    <property type="component" value="Unplaced"/>
</dbReference>
<reference evidence="2" key="1">
    <citation type="submission" date="2022-11" db="UniProtKB">
        <authorList>
            <consortium name="WormBaseParasite"/>
        </authorList>
    </citation>
    <scope>IDENTIFICATION</scope>
</reference>
<protein>
    <submittedName>
        <fullName evidence="2">Uncharacterized protein</fullName>
    </submittedName>
</protein>
<evidence type="ECO:0000313" key="1">
    <source>
        <dbReference type="Proteomes" id="UP000887580"/>
    </source>
</evidence>
<organism evidence="1 2">
    <name type="scientific">Panagrolaimus sp. PS1159</name>
    <dbReference type="NCBI Taxonomy" id="55785"/>
    <lineage>
        <taxon>Eukaryota</taxon>
        <taxon>Metazoa</taxon>
        <taxon>Ecdysozoa</taxon>
        <taxon>Nematoda</taxon>
        <taxon>Chromadorea</taxon>
        <taxon>Rhabditida</taxon>
        <taxon>Tylenchina</taxon>
        <taxon>Panagrolaimomorpha</taxon>
        <taxon>Panagrolaimoidea</taxon>
        <taxon>Panagrolaimidae</taxon>
        <taxon>Panagrolaimus</taxon>
    </lineage>
</organism>
<evidence type="ECO:0000313" key="2">
    <source>
        <dbReference type="WBParaSite" id="PS1159_v2.g23518.t1"/>
    </source>
</evidence>
<dbReference type="WBParaSite" id="PS1159_v2.g23518.t1">
    <property type="protein sequence ID" value="PS1159_v2.g23518.t1"/>
    <property type="gene ID" value="PS1159_v2.g23518"/>
</dbReference>